<organism evidence="2 3">
    <name type="scientific">Bacillus timonensis</name>
    <dbReference type="NCBI Taxonomy" id="1033734"/>
    <lineage>
        <taxon>Bacteria</taxon>
        <taxon>Bacillati</taxon>
        <taxon>Bacillota</taxon>
        <taxon>Bacilli</taxon>
        <taxon>Bacillales</taxon>
        <taxon>Bacillaceae</taxon>
        <taxon>Bacillus</taxon>
    </lineage>
</organism>
<dbReference type="PANTHER" id="PTHR38462">
    <property type="entry name" value="EXONUCLEASE-LIKE PROTEIN"/>
    <property type="match status" value="1"/>
</dbReference>
<gene>
    <name evidence="2" type="ORF">E1I69_02175</name>
</gene>
<proteinExistence type="predicted"/>
<dbReference type="PANTHER" id="PTHR38462:SF1">
    <property type="entry name" value="YPRB RIBONUCLEASE H-LIKE DOMAIN-CONTAINING PROTEIN"/>
    <property type="match status" value="1"/>
</dbReference>
<comment type="caution">
    <text evidence="2">The sequence shown here is derived from an EMBL/GenBank/DDBJ whole genome shotgun (WGS) entry which is preliminary data.</text>
</comment>
<protein>
    <recommendedName>
        <fullName evidence="1">YprB ribonuclease H-like domain-containing protein</fullName>
    </recommendedName>
</protein>
<evidence type="ECO:0000259" key="1">
    <source>
        <dbReference type="Pfam" id="PF13482"/>
    </source>
</evidence>
<accession>A0A4V3V8H4</accession>
<evidence type="ECO:0000313" key="2">
    <source>
        <dbReference type="EMBL" id="THE15143.1"/>
    </source>
</evidence>
<dbReference type="EMBL" id="SLUB01000002">
    <property type="protein sequence ID" value="THE15143.1"/>
    <property type="molecule type" value="Genomic_DNA"/>
</dbReference>
<keyword evidence="3" id="KW-1185">Reference proteome</keyword>
<dbReference type="InterPro" id="IPR038720">
    <property type="entry name" value="YprB_RNase_H-like_dom"/>
</dbReference>
<dbReference type="InterPro" id="IPR011990">
    <property type="entry name" value="TPR-like_helical_dom_sf"/>
</dbReference>
<dbReference type="Pfam" id="PF13482">
    <property type="entry name" value="RNase_H_2"/>
    <property type="match status" value="1"/>
</dbReference>
<feature type="domain" description="YprB ribonuclease H-like" evidence="1">
    <location>
        <begin position="104"/>
        <end position="272"/>
    </location>
</feature>
<dbReference type="RefSeq" id="WP_136377996.1">
    <property type="nucleotide sequence ID" value="NZ_SLUB01000002.1"/>
</dbReference>
<dbReference type="InterPro" id="IPR012337">
    <property type="entry name" value="RNaseH-like_sf"/>
</dbReference>
<sequence>MSIKGKLNRLKNHIVKEDKTKSEIVESSVLMGEIPFLDKWKEFGAEPFYFDDTYCMVRKVEYPLNDQHGLYSFSKLNDVIDMWNSSSIRHPLSAKGHQPSDLFFFDTETTGLGGGTGNTIFLLGHARVQADKVILTQHFLPNPGAEVALYQSFLSSVDYTTLVTYNGKSFDWPQVKTRHTLIRDALPNLPDFGHFDLYHAARRLWKNKLDSVRLSNVEKEILDIKREGDVPGYLAPILYFDFVENQVPDGIFGVMRHNEIDILSLLTLYIHLSGAVILNEKNKYTSDKYEVARWLEALGETRKAQELYQQVVDVDSEKETKAKLALAFLSKKEKKLEEAMRLFMEVYENGEDQDAIVSSIELAKYYEHHDKDFETAWDYANSGYLRWKESRISDNKTKNAKIESDFEKRIGRICRKLRKS</sequence>
<name>A0A4V3V8H4_9BACI</name>
<dbReference type="SUPFAM" id="SSF53098">
    <property type="entry name" value="Ribonuclease H-like"/>
    <property type="match status" value="1"/>
</dbReference>
<dbReference type="AlphaFoldDB" id="A0A4V3V8H4"/>
<dbReference type="STRING" id="1033734.GCA_000285535_04052"/>
<dbReference type="Gene3D" id="1.25.40.10">
    <property type="entry name" value="Tetratricopeptide repeat domain"/>
    <property type="match status" value="1"/>
</dbReference>
<evidence type="ECO:0000313" key="3">
    <source>
        <dbReference type="Proteomes" id="UP000306477"/>
    </source>
</evidence>
<dbReference type="OrthoDB" id="9790530at2"/>
<reference evidence="2 3" key="1">
    <citation type="journal article" date="2019" name="Indoor Air">
        <title>Impacts of indoor surface finishes on bacterial viability.</title>
        <authorList>
            <person name="Hu J."/>
            <person name="Maamar S.B."/>
            <person name="Glawe A.J."/>
            <person name="Gottel N."/>
            <person name="Gilbert J.A."/>
            <person name="Hartmann E.M."/>
        </authorList>
    </citation>
    <scope>NUCLEOTIDE SEQUENCE [LARGE SCALE GENOMIC DNA]</scope>
    <source>
        <strain evidence="2 3">AF060A6</strain>
    </source>
</reference>
<dbReference type="SUPFAM" id="SSF48452">
    <property type="entry name" value="TPR-like"/>
    <property type="match status" value="1"/>
</dbReference>
<dbReference type="Proteomes" id="UP000306477">
    <property type="component" value="Unassembled WGS sequence"/>
</dbReference>